<dbReference type="Gene3D" id="1.10.510.10">
    <property type="entry name" value="Transferase(Phosphotransferase) domain 1"/>
    <property type="match status" value="1"/>
</dbReference>
<dbReference type="GO" id="GO:0004674">
    <property type="term" value="F:protein serine/threonine kinase activity"/>
    <property type="evidence" value="ECO:0007669"/>
    <property type="project" value="UniProtKB-KW"/>
</dbReference>
<dbReference type="EMBL" id="CM017649">
    <property type="protein sequence ID" value="TYI96131.1"/>
    <property type="molecule type" value="Genomic_DNA"/>
</dbReference>
<evidence type="ECO:0000313" key="17">
    <source>
        <dbReference type="Proteomes" id="UP000323597"/>
    </source>
</evidence>
<keyword evidence="4" id="KW-0808">Transferase</keyword>
<dbReference type="PROSITE" id="PS00108">
    <property type="entry name" value="PROTEIN_KINASE_ST"/>
    <property type="match status" value="1"/>
</dbReference>
<organism evidence="16 17">
    <name type="scientific">Gossypium mustelinum</name>
    <name type="common">Cotton</name>
    <name type="synonym">Gossypium caicoense</name>
    <dbReference type="NCBI Taxonomy" id="34275"/>
    <lineage>
        <taxon>Eukaryota</taxon>
        <taxon>Viridiplantae</taxon>
        <taxon>Streptophyta</taxon>
        <taxon>Embryophyta</taxon>
        <taxon>Tracheophyta</taxon>
        <taxon>Spermatophyta</taxon>
        <taxon>Magnoliopsida</taxon>
        <taxon>eudicotyledons</taxon>
        <taxon>Gunneridae</taxon>
        <taxon>Pentapetalae</taxon>
        <taxon>rosids</taxon>
        <taxon>malvids</taxon>
        <taxon>Malvales</taxon>
        <taxon>Malvaceae</taxon>
        <taxon>Malvoideae</taxon>
        <taxon>Gossypium</taxon>
    </lineage>
</organism>
<evidence type="ECO:0000256" key="13">
    <source>
        <dbReference type="ARBA" id="ARBA00047899"/>
    </source>
</evidence>
<dbReference type="PROSITE" id="PS50011">
    <property type="entry name" value="PROTEIN_KINASE_DOM"/>
    <property type="match status" value="1"/>
</dbReference>
<name>A0A5D2W3C6_GOSMU</name>
<evidence type="ECO:0000256" key="3">
    <source>
        <dbReference type="ARBA" id="ARBA00022527"/>
    </source>
</evidence>
<evidence type="ECO:0000256" key="9">
    <source>
        <dbReference type="ARBA" id="ARBA00022840"/>
    </source>
</evidence>
<dbReference type="FunFam" id="1.10.510.10:FF:001023">
    <property type="entry name" value="Os07g0541700 protein"/>
    <property type="match status" value="1"/>
</dbReference>
<dbReference type="Pfam" id="PF00069">
    <property type="entry name" value="Pkinase"/>
    <property type="match status" value="1"/>
</dbReference>
<keyword evidence="11" id="KW-0472">Membrane</keyword>
<protein>
    <recommendedName>
        <fullName evidence="2">non-specific serine/threonine protein kinase</fullName>
        <ecNumber evidence="2">2.7.11.1</ecNumber>
    </recommendedName>
</protein>
<sequence>MVLCLKVNFRSGNLVAIKLLKESKGNGQDFINEVATIGRIHHVNVVQLIGFCVEGKKQALVYDFMTNRSLDKFIFSTGNNSLSWQKMFEIVVGVGRGIEYLHNGCAMKILHFDIKPHNILLDDNFHPKVSDFGLAKLYPVDDSIISLTAARGTFGYMAPELFYKNIGNISYKADIYSFGMMLMEIVGRRKNLKDSVDHSS</sequence>
<evidence type="ECO:0000256" key="14">
    <source>
        <dbReference type="ARBA" id="ARBA00048679"/>
    </source>
</evidence>
<comment type="subcellular location">
    <subcellularLocation>
        <location evidence="1">Membrane</location>
        <topology evidence="1">Single-pass type I membrane protein</topology>
    </subcellularLocation>
</comment>
<keyword evidence="3" id="KW-0723">Serine/threonine-protein kinase</keyword>
<dbReference type="GO" id="GO:0005524">
    <property type="term" value="F:ATP binding"/>
    <property type="evidence" value="ECO:0007669"/>
    <property type="project" value="UniProtKB-KW"/>
</dbReference>
<dbReference type="InterPro" id="IPR011009">
    <property type="entry name" value="Kinase-like_dom_sf"/>
</dbReference>
<evidence type="ECO:0000256" key="10">
    <source>
        <dbReference type="ARBA" id="ARBA00022989"/>
    </source>
</evidence>
<evidence type="ECO:0000256" key="5">
    <source>
        <dbReference type="ARBA" id="ARBA00022692"/>
    </source>
</evidence>
<dbReference type="PANTHER" id="PTHR27009">
    <property type="entry name" value="RUST RESISTANCE KINASE LR10-RELATED"/>
    <property type="match status" value="1"/>
</dbReference>
<keyword evidence="17" id="KW-1185">Reference proteome</keyword>
<feature type="domain" description="Protein kinase" evidence="15">
    <location>
        <begin position="1"/>
        <end position="200"/>
    </location>
</feature>
<dbReference type="EC" id="2.7.11.1" evidence="2"/>
<evidence type="ECO:0000256" key="4">
    <source>
        <dbReference type="ARBA" id="ARBA00022679"/>
    </source>
</evidence>
<keyword evidence="8" id="KW-0418">Kinase</keyword>
<evidence type="ECO:0000256" key="6">
    <source>
        <dbReference type="ARBA" id="ARBA00022729"/>
    </source>
</evidence>
<keyword evidence="6" id="KW-0732">Signal</keyword>
<keyword evidence="10" id="KW-1133">Transmembrane helix</keyword>
<comment type="catalytic activity">
    <reaction evidence="14">
        <text>L-seryl-[protein] + ATP = O-phospho-L-seryl-[protein] + ADP + H(+)</text>
        <dbReference type="Rhea" id="RHEA:17989"/>
        <dbReference type="Rhea" id="RHEA-COMP:9863"/>
        <dbReference type="Rhea" id="RHEA-COMP:11604"/>
        <dbReference type="ChEBI" id="CHEBI:15378"/>
        <dbReference type="ChEBI" id="CHEBI:29999"/>
        <dbReference type="ChEBI" id="CHEBI:30616"/>
        <dbReference type="ChEBI" id="CHEBI:83421"/>
        <dbReference type="ChEBI" id="CHEBI:456216"/>
        <dbReference type="EC" id="2.7.11.1"/>
    </reaction>
</comment>
<dbReference type="AlphaFoldDB" id="A0A5D2W3C6"/>
<evidence type="ECO:0000256" key="8">
    <source>
        <dbReference type="ARBA" id="ARBA00022777"/>
    </source>
</evidence>
<keyword evidence="12" id="KW-0325">Glycoprotein</keyword>
<dbReference type="Proteomes" id="UP000323597">
    <property type="component" value="Chromosome D01"/>
</dbReference>
<evidence type="ECO:0000256" key="11">
    <source>
        <dbReference type="ARBA" id="ARBA00023136"/>
    </source>
</evidence>
<keyword evidence="7" id="KW-0547">Nucleotide-binding</keyword>
<gene>
    <name evidence="16" type="ORF">E1A91_D01G049000v1</name>
</gene>
<proteinExistence type="predicted"/>
<keyword evidence="5" id="KW-0812">Transmembrane</keyword>
<evidence type="ECO:0000256" key="12">
    <source>
        <dbReference type="ARBA" id="ARBA00023180"/>
    </source>
</evidence>
<evidence type="ECO:0000256" key="7">
    <source>
        <dbReference type="ARBA" id="ARBA00022741"/>
    </source>
</evidence>
<evidence type="ECO:0000259" key="15">
    <source>
        <dbReference type="PROSITE" id="PS50011"/>
    </source>
</evidence>
<dbReference type="SUPFAM" id="SSF56112">
    <property type="entry name" value="Protein kinase-like (PK-like)"/>
    <property type="match status" value="1"/>
</dbReference>
<dbReference type="InterPro" id="IPR000719">
    <property type="entry name" value="Prot_kinase_dom"/>
</dbReference>
<reference evidence="16 17" key="1">
    <citation type="submission" date="2019-07" db="EMBL/GenBank/DDBJ databases">
        <title>WGS assembly of Gossypium mustelinum.</title>
        <authorList>
            <person name="Chen Z.J."/>
            <person name="Sreedasyam A."/>
            <person name="Ando A."/>
            <person name="Song Q."/>
            <person name="De L."/>
            <person name="Hulse-Kemp A."/>
            <person name="Ding M."/>
            <person name="Ye W."/>
            <person name="Kirkbride R."/>
            <person name="Jenkins J."/>
            <person name="Plott C."/>
            <person name="Lovell J."/>
            <person name="Lin Y.-M."/>
            <person name="Vaughn R."/>
            <person name="Liu B."/>
            <person name="Li W."/>
            <person name="Simpson S."/>
            <person name="Scheffler B."/>
            <person name="Saski C."/>
            <person name="Grover C."/>
            <person name="Hu G."/>
            <person name="Conover J."/>
            <person name="Carlson J."/>
            <person name="Shu S."/>
            <person name="Boston L."/>
            <person name="Williams M."/>
            <person name="Peterson D."/>
            <person name="Mcgee K."/>
            <person name="Jones D."/>
            <person name="Wendel J."/>
            <person name="Stelly D."/>
            <person name="Grimwood J."/>
            <person name="Schmutz J."/>
        </authorList>
    </citation>
    <scope>NUCLEOTIDE SEQUENCE [LARGE SCALE GENOMIC DNA]</scope>
    <source>
        <strain evidence="16">1408120.09</strain>
    </source>
</reference>
<dbReference type="InterPro" id="IPR045874">
    <property type="entry name" value="LRK10/LRL21-25-like"/>
</dbReference>
<evidence type="ECO:0000313" key="16">
    <source>
        <dbReference type="EMBL" id="TYI96131.1"/>
    </source>
</evidence>
<evidence type="ECO:0000256" key="1">
    <source>
        <dbReference type="ARBA" id="ARBA00004479"/>
    </source>
</evidence>
<comment type="catalytic activity">
    <reaction evidence="13">
        <text>L-threonyl-[protein] + ATP = O-phospho-L-threonyl-[protein] + ADP + H(+)</text>
        <dbReference type="Rhea" id="RHEA:46608"/>
        <dbReference type="Rhea" id="RHEA-COMP:11060"/>
        <dbReference type="Rhea" id="RHEA-COMP:11605"/>
        <dbReference type="ChEBI" id="CHEBI:15378"/>
        <dbReference type="ChEBI" id="CHEBI:30013"/>
        <dbReference type="ChEBI" id="CHEBI:30616"/>
        <dbReference type="ChEBI" id="CHEBI:61977"/>
        <dbReference type="ChEBI" id="CHEBI:456216"/>
        <dbReference type="EC" id="2.7.11.1"/>
    </reaction>
</comment>
<dbReference type="GO" id="GO:0016020">
    <property type="term" value="C:membrane"/>
    <property type="evidence" value="ECO:0007669"/>
    <property type="project" value="UniProtKB-SubCell"/>
</dbReference>
<keyword evidence="9" id="KW-0067">ATP-binding</keyword>
<dbReference type="SMART" id="SM00220">
    <property type="entry name" value="S_TKc"/>
    <property type="match status" value="1"/>
</dbReference>
<dbReference type="Gene3D" id="3.30.200.20">
    <property type="entry name" value="Phosphorylase Kinase, domain 1"/>
    <property type="match status" value="1"/>
</dbReference>
<evidence type="ECO:0000256" key="2">
    <source>
        <dbReference type="ARBA" id="ARBA00012513"/>
    </source>
</evidence>
<accession>A0A5D2W3C6</accession>
<dbReference type="InterPro" id="IPR008271">
    <property type="entry name" value="Ser/Thr_kinase_AS"/>
</dbReference>